<sequence>MHAEAAQTVKPSIAARMILPVNRDTTTPRSSKDNFPGYPIARWRKCTL</sequence>
<name>D5PBD3_9MYCO</name>
<reference evidence="1 2" key="1">
    <citation type="submission" date="2010-04" db="EMBL/GenBank/DDBJ databases">
        <authorList>
            <person name="Muzny D."/>
            <person name="Qin X."/>
            <person name="Deng J."/>
            <person name="Jiang H."/>
            <person name="Liu Y."/>
            <person name="Qu J."/>
            <person name="Song X.-Z."/>
            <person name="Zhang L."/>
            <person name="Thornton R."/>
            <person name="Coyle M."/>
            <person name="Francisco L."/>
            <person name="Jackson L."/>
            <person name="Javaid M."/>
            <person name="Korchina V."/>
            <person name="Kovar C."/>
            <person name="Mata R."/>
            <person name="Mathew T."/>
            <person name="Ngo R."/>
            <person name="Nguyen L."/>
            <person name="Nguyen N."/>
            <person name="Okwuonu G."/>
            <person name="Ongeri F."/>
            <person name="Pham C."/>
            <person name="Simmons D."/>
            <person name="Wilczek-Boney K."/>
            <person name="Hale W."/>
            <person name="Jakkamsetti A."/>
            <person name="Pham P."/>
            <person name="Ruth R."/>
            <person name="San Lucas F."/>
            <person name="Warren J."/>
            <person name="Zhang J."/>
            <person name="Zhao Z."/>
            <person name="Zhou C."/>
            <person name="Zhu D."/>
            <person name="Lee S."/>
            <person name="Bess C."/>
            <person name="Blankenburg K."/>
            <person name="Forbes L."/>
            <person name="Fu Q."/>
            <person name="Gubbala S."/>
            <person name="Hirani K."/>
            <person name="Jayaseelan J.C."/>
            <person name="Lara F."/>
            <person name="Munidasa M."/>
            <person name="Palculict T."/>
            <person name="Patil S."/>
            <person name="Pu L.-L."/>
            <person name="Saada N."/>
            <person name="Tang L."/>
            <person name="Weissenberger G."/>
            <person name="Zhu Y."/>
            <person name="Hemphill L."/>
            <person name="Shang Y."/>
            <person name="Youmans B."/>
            <person name="Ayvaz T."/>
            <person name="Ross M."/>
            <person name="Santibanez J."/>
            <person name="Aqrawi P."/>
            <person name="Gross S."/>
            <person name="Joshi V."/>
            <person name="Fowler G."/>
            <person name="Nazareth L."/>
            <person name="Reid J."/>
            <person name="Worley K."/>
            <person name="Petrosino J."/>
            <person name="Highlander S."/>
            <person name="Gibbs R."/>
        </authorList>
    </citation>
    <scope>NUCLEOTIDE SEQUENCE [LARGE SCALE GENOMIC DNA]</scope>
    <source>
        <strain evidence="1 2">ATCC BAA-614</strain>
    </source>
</reference>
<dbReference type="EMBL" id="ADNV01000255">
    <property type="protein sequence ID" value="EFG76601.1"/>
    <property type="molecule type" value="Genomic_DNA"/>
</dbReference>
<keyword evidence="2" id="KW-1185">Reference proteome</keyword>
<dbReference type="Proteomes" id="UP000003653">
    <property type="component" value="Unassembled WGS sequence"/>
</dbReference>
<dbReference type="AlphaFoldDB" id="D5PBD3"/>
<comment type="caution">
    <text evidence="1">The sequence shown here is derived from an EMBL/GenBank/DDBJ whole genome shotgun (WGS) entry which is preliminary data.</text>
</comment>
<gene>
    <name evidence="1" type="ORF">HMPREF0591_3477</name>
</gene>
<proteinExistence type="predicted"/>
<accession>D5PBD3</accession>
<evidence type="ECO:0000313" key="1">
    <source>
        <dbReference type="EMBL" id="EFG76601.1"/>
    </source>
</evidence>
<protein>
    <submittedName>
        <fullName evidence="1">Uncharacterized protein</fullName>
    </submittedName>
</protein>
<evidence type="ECO:0000313" key="2">
    <source>
        <dbReference type="Proteomes" id="UP000003653"/>
    </source>
</evidence>
<organism evidence="1 2">
    <name type="scientific">Mycobacterium parascrofulaceum ATCC BAA-614</name>
    <dbReference type="NCBI Taxonomy" id="525368"/>
    <lineage>
        <taxon>Bacteria</taxon>
        <taxon>Bacillati</taxon>
        <taxon>Actinomycetota</taxon>
        <taxon>Actinomycetes</taxon>
        <taxon>Mycobacteriales</taxon>
        <taxon>Mycobacteriaceae</taxon>
        <taxon>Mycobacterium</taxon>
        <taxon>Mycobacterium simiae complex</taxon>
    </lineage>
</organism>
<dbReference type="HOGENOM" id="CLU_3155103_0_0_11"/>